<name>A0A8G2M5Y5_9ACTO</name>
<comment type="caution">
    <text evidence="1">The sequence shown here is derived from an EMBL/GenBank/DDBJ whole genome shotgun (WGS) entry which is preliminary data.</text>
</comment>
<evidence type="ECO:0000313" key="2">
    <source>
        <dbReference type="Proteomes" id="UP000255284"/>
    </source>
</evidence>
<dbReference type="AlphaFoldDB" id="A0A8G2M5Y5"/>
<dbReference type="RefSeq" id="WP_160151194.1">
    <property type="nucleotide sequence ID" value="NZ_JACHMA010000001.1"/>
</dbReference>
<evidence type="ECO:0000313" key="1">
    <source>
        <dbReference type="EMBL" id="STO15844.1"/>
    </source>
</evidence>
<reference evidence="1 2" key="1">
    <citation type="submission" date="2018-06" db="EMBL/GenBank/DDBJ databases">
        <authorList>
            <consortium name="Pathogen Informatics"/>
            <person name="Doyle S."/>
        </authorList>
    </citation>
    <scope>NUCLEOTIDE SEQUENCE [LARGE SCALE GENOMIC DNA]</scope>
    <source>
        <strain evidence="1 2">NCTC11819</strain>
    </source>
</reference>
<organism evidence="1 2">
    <name type="scientific">Mobiluncus mulieris</name>
    <dbReference type="NCBI Taxonomy" id="2052"/>
    <lineage>
        <taxon>Bacteria</taxon>
        <taxon>Bacillati</taxon>
        <taxon>Actinomycetota</taxon>
        <taxon>Actinomycetes</taxon>
        <taxon>Actinomycetales</taxon>
        <taxon>Actinomycetaceae</taxon>
        <taxon>Mobiluncus</taxon>
    </lineage>
</organism>
<dbReference type="EMBL" id="UGGQ01000006">
    <property type="protein sequence ID" value="STO15844.1"/>
    <property type="molecule type" value="Genomic_DNA"/>
</dbReference>
<sequence length="56" mass="6021">MKHELRKSRGWGSLNRLGIATLSGLLVVGLTPTFANVVFASEPTINNSDKTVPVKV</sequence>
<protein>
    <submittedName>
        <fullName evidence="1">Uncharacterized protein</fullName>
    </submittedName>
</protein>
<dbReference type="GeneID" id="61167353"/>
<accession>A0A8G2M5Y5</accession>
<gene>
    <name evidence="1" type="ORF">NCTC11819_00388</name>
</gene>
<proteinExistence type="predicted"/>
<dbReference type="Proteomes" id="UP000255284">
    <property type="component" value="Unassembled WGS sequence"/>
</dbReference>